<dbReference type="InterPro" id="IPR052337">
    <property type="entry name" value="SAT4-like"/>
</dbReference>
<feature type="transmembrane region" description="Helical" evidence="6">
    <location>
        <begin position="41"/>
        <end position="60"/>
    </location>
</feature>
<feature type="transmembrane region" description="Helical" evidence="6">
    <location>
        <begin position="176"/>
        <end position="199"/>
    </location>
</feature>
<accession>A0A4Z0YGP9</accession>
<evidence type="ECO:0000259" key="7">
    <source>
        <dbReference type="Pfam" id="PF20684"/>
    </source>
</evidence>
<evidence type="ECO:0000256" key="5">
    <source>
        <dbReference type="ARBA" id="ARBA00038359"/>
    </source>
</evidence>
<dbReference type="Proteomes" id="UP000297716">
    <property type="component" value="Unassembled WGS sequence"/>
</dbReference>
<dbReference type="OrthoDB" id="5329176at2759"/>
<keyword evidence="4 6" id="KW-0472">Membrane</keyword>
<name>A0A4Z0YGP9_9PEZI</name>
<evidence type="ECO:0000256" key="1">
    <source>
        <dbReference type="ARBA" id="ARBA00004141"/>
    </source>
</evidence>
<feature type="transmembrane region" description="Helical" evidence="6">
    <location>
        <begin position="101"/>
        <end position="121"/>
    </location>
</feature>
<feature type="transmembrane region" description="Helical" evidence="6">
    <location>
        <begin position="12"/>
        <end position="29"/>
    </location>
</feature>
<evidence type="ECO:0000256" key="2">
    <source>
        <dbReference type="ARBA" id="ARBA00022692"/>
    </source>
</evidence>
<feature type="transmembrane region" description="Helical" evidence="6">
    <location>
        <begin position="253"/>
        <end position="274"/>
    </location>
</feature>
<evidence type="ECO:0000313" key="9">
    <source>
        <dbReference type="Proteomes" id="UP000297716"/>
    </source>
</evidence>
<dbReference type="InterPro" id="IPR049326">
    <property type="entry name" value="Rhodopsin_dom_fungi"/>
</dbReference>
<gene>
    <name evidence="8" type="ORF">E0Z10_g6170</name>
</gene>
<feature type="domain" description="Rhodopsin" evidence="7">
    <location>
        <begin position="25"/>
        <end position="271"/>
    </location>
</feature>
<dbReference type="PANTHER" id="PTHR33048">
    <property type="entry name" value="PTH11-LIKE INTEGRAL MEMBRANE PROTEIN (AFU_ORTHOLOGUE AFUA_5G11245)"/>
    <property type="match status" value="1"/>
</dbReference>
<comment type="subcellular location">
    <subcellularLocation>
        <location evidence="1">Membrane</location>
        <topology evidence="1">Multi-pass membrane protein</topology>
    </subcellularLocation>
</comment>
<feature type="transmembrane region" description="Helical" evidence="6">
    <location>
        <begin position="133"/>
        <end position="161"/>
    </location>
</feature>
<organism evidence="8 9">
    <name type="scientific">Xylaria hypoxylon</name>
    <dbReference type="NCBI Taxonomy" id="37992"/>
    <lineage>
        <taxon>Eukaryota</taxon>
        <taxon>Fungi</taxon>
        <taxon>Dikarya</taxon>
        <taxon>Ascomycota</taxon>
        <taxon>Pezizomycotina</taxon>
        <taxon>Sordariomycetes</taxon>
        <taxon>Xylariomycetidae</taxon>
        <taxon>Xylariales</taxon>
        <taxon>Xylariaceae</taxon>
        <taxon>Xylaria</taxon>
    </lineage>
</organism>
<dbReference type="STRING" id="37992.A0A4Z0YGP9"/>
<evidence type="ECO:0000256" key="3">
    <source>
        <dbReference type="ARBA" id="ARBA00022989"/>
    </source>
</evidence>
<comment type="similarity">
    <text evidence="5">Belongs to the SAT4 family.</text>
</comment>
<keyword evidence="2 6" id="KW-0812">Transmembrane</keyword>
<proteinExistence type="inferred from homology"/>
<keyword evidence="3 6" id="KW-1133">Transmembrane helix</keyword>
<dbReference type="PANTHER" id="PTHR33048:SF47">
    <property type="entry name" value="INTEGRAL MEMBRANE PROTEIN-RELATED"/>
    <property type="match status" value="1"/>
</dbReference>
<evidence type="ECO:0000256" key="4">
    <source>
        <dbReference type="ARBA" id="ARBA00023136"/>
    </source>
</evidence>
<dbReference type="AlphaFoldDB" id="A0A4Z0YGP9"/>
<evidence type="ECO:0000313" key="8">
    <source>
        <dbReference type="EMBL" id="TGJ82577.1"/>
    </source>
</evidence>
<comment type="caution">
    <text evidence="8">The sequence shown here is derived from an EMBL/GenBank/DDBJ whole genome shotgun (WGS) entry which is preliminary data.</text>
</comment>
<evidence type="ECO:0000256" key="6">
    <source>
        <dbReference type="SAM" id="Phobius"/>
    </source>
</evidence>
<dbReference type="GO" id="GO:0016020">
    <property type="term" value="C:membrane"/>
    <property type="evidence" value="ECO:0007669"/>
    <property type="project" value="UniProtKB-SubCell"/>
</dbReference>
<dbReference type="Pfam" id="PF20684">
    <property type="entry name" value="Fung_rhodopsin"/>
    <property type="match status" value="1"/>
</dbReference>
<keyword evidence="9" id="KW-1185">Reference proteome</keyword>
<reference evidence="8 9" key="1">
    <citation type="submission" date="2019-03" db="EMBL/GenBank/DDBJ databases">
        <title>Draft genome sequence of Xylaria hypoxylon DSM 108379, a ubiquitous saprotrophic-parasitic fungi on hardwood.</title>
        <authorList>
            <person name="Buettner E."/>
            <person name="Leonhardt S."/>
            <person name="Gebauer A.M."/>
            <person name="Liers C."/>
            <person name="Hofrichter M."/>
            <person name="Kellner H."/>
        </authorList>
    </citation>
    <scope>NUCLEOTIDE SEQUENCE [LARGE SCALE GENOMIC DNA]</scope>
    <source>
        <strain evidence="8 9">DSM 108379</strain>
    </source>
</reference>
<dbReference type="EMBL" id="SKBN01000123">
    <property type="protein sequence ID" value="TGJ82577.1"/>
    <property type="molecule type" value="Genomic_DNA"/>
</dbReference>
<protein>
    <recommendedName>
        <fullName evidence="7">Rhodopsin domain-containing protein</fullName>
    </recommendedName>
</protein>
<sequence length="365" mass="40449">MDGEDTSPTGVGVAIAALGIIAVGLRFYTRYNKQAGLKWDDWLILASLLLGLTTDVLVVYSSSVDPIPDETWTPTEENNDPDVKNSPKDILFNQFSFIETILYFSITSTTKLSILLLYNRLFSVSNTFRRQIIILSIVVIGYWIGSTIANILNCIPLKYIWINDDEDPRFCFDYNIFWFATGISEAFIDVFILLLPIGVVTKLQLSTKKKVATGSVFLVGVLVIVSGLIKAVYGLDPSSRVPSFGRTLIWSTVHTGTGIICACLPVCWPAFASLGHFGERAWARSITTRELGHSWSGWSRLRTGSAREESATRYETFLDTDGRVRMLALDPASMEPFDVGFDVEKGVESAVTRPPKGQVKDISMS</sequence>
<feature type="transmembrane region" description="Helical" evidence="6">
    <location>
        <begin position="211"/>
        <end position="233"/>
    </location>
</feature>